<feature type="domain" description="Ubiquitin-like protease family profile" evidence="5">
    <location>
        <begin position="260"/>
        <end position="353"/>
    </location>
</feature>
<organism evidence="6 7">
    <name type="scientific">Ficus carica</name>
    <name type="common">Common fig</name>
    <dbReference type="NCBI Taxonomy" id="3494"/>
    <lineage>
        <taxon>Eukaryota</taxon>
        <taxon>Viridiplantae</taxon>
        <taxon>Streptophyta</taxon>
        <taxon>Embryophyta</taxon>
        <taxon>Tracheophyta</taxon>
        <taxon>Spermatophyta</taxon>
        <taxon>Magnoliopsida</taxon>
        <taxon>eudicotyledons</taxon>
        <taxon>Gunneridae</taxon>
        <taxon>Pentapetalae</taxon>
        <taxon>rosids</taxon>
        <taxon>fabids</taxon>
        <taxon>Rosales</taxon>
        <taxon>Moraceae</taxon>
        <taxon>Ficeae</taxon>
        <taxon>Ficus</taxon>
    </lineage>
</organism>
<keyword evidence="3" id="KW-0378">Hydrolase</keyword>
<name>A0AA88DAN8_FICCA</name>
<keyword evidence="7" id="KW-1185">Reference proteome</keyword>
<comment type="caution">
    <text evidence="6">The sequence shown here is derived from an EMBL/GenBank/DDBJ whole genome shotgun (WGS) entry which is preliminary data.</text>
</comment>
<comment type="similarity">
    <text evidence="1">Belongs to the peptidase C48 family.</text>
</comment>
<dbReference type="Gene3D" id="3.40.395.10">
    <property type="entry name" value="Adenoviral Proteinase, Chain A"/>
    <property type="match status" value="1"/>
</dbReference>
<protein>
    <recommendedName>
        <fullName evidence="5">Ubiquitin-like protease family profile domain-containing protein</fullName>
    </recommendedName>
</protein>
<dbReference type="Proteomes" id="UP001187192">
    <property type="component" value="Unassembled WGS sequence"/>
</dbReference>
<evidence type="ECO:0000256" key="2">
    <source>
        <dbReference type="ARBA" id="ARBA00022670"/>
    </source>
</evidence>
<evidence type="ECO:0000313" key="6">
    <source>
        <dbReference type="EMBL" id="GMN48192.1"/>
    </source>
</evidence>
<dbReference type="Pfam" id="PF02902">
    <property type="entry name" value="Peptidase_C48"/>
    <property type="match status" value="1"/>
</dbReference>
<accession>A0AA88DAN8</accession>
<dbReference type="GO" id="GO:0008234">
    <property type="term" value="F:cysteine-type peptidase activity"/>
    <property type="evidence" value="ECO:0007669"/>
    <property type="project" value="InterPro"/>
</dbReference>
<dbReference type="SUPFAM" id="SSF54001">
    <property type="entry name" value="Cysteine proteinases"/>
    <property type="match status" value="1"/>
</dbReference>
<feature type="region of interest" description="Disordered" evidence="4">
    <location>
        <begin position="1"/>
        <end position="54"/>
    </location>
</feature>
<dbReference type="InterPro" id="IPR003653">
    <property type="entry name" value="Peptidase_C48_C"/>
</dbReference>
<evidence type="ECO:0000256" key="3">
    <source>
        <dbReference type="ARBA" id="ARBA00022801"/>
    </source>
</evidence>
<reference evidence="6" key="1">
    <citation type="submission" date="2023-07" db="EMBL/GenBank/DDBJ databases">
        <title>draft genome sequence of fig (Ficus carica).</title>
        <authorList>
            <person name="Takahashi T."/>
            <person name="Nishimura K."/>
        </authorList>
    </citation>
    <scope>NUCLEOTIDE SEQUENCE</scope>
</reference>
<dbReference type="GO" id="GO:0006508">
    <property type="term" value="P:proteolysis"/>
    <property type="evidence" value="ECO:0007669"/>
    <property type="project" value="UniProtKB-KW"/>
</dbReference>
<feature type="compositionally biased region" description="Basic and acidic residues" evidence="4">
    <location>
        <begin position="106"/>
        <end position="122"/>
    </location>
</feature>
<evidence type="ECO:0000256" key="4">
    <source>
        <dbReference type="SAM" id="MobiDB-lite"/>
    </source>
</evidence>
<dbReference type="AlphaFoldDB" id="A0AA88DAN8"/>
<gene>
    <name evidence="6" type="ORF">TIFTF001_017371</name>
</gene>
<dbReference type="EMBL" id="BTGU01000027">
    <property type="protein sequence ID" value="GMN48192.1"/>
    <property type="molecule type" value="Genomic_DNA"/>
</dbReference>
<feature type="region of interest" description="Disordered" evidence="4">
    <location>
        <begin position="100"/>
        <end position="161"/>
    </location>
</feature>
<dbReference type="InterPro" id="IPR038765">
    <property type="entry name" value="Papain-like_cys_pep_sf"/>
</dbReference>
<evidence type="ECO:0000313" key="7">
    <source>
        <dbReference type="Proteomes" id="UP001187192"/>
    </source>
</evidence>
<proteinExistence type="inferred from homology"/>
<sequence>MLAANVSEKGQGKGQGEAHTSFHFSSSPKTKVQMPESDALKTTPPHIGTGSQDDVILDSALGPVADMGVQAAMEFLTANKVIVSREDVKAENNKEKITVSLEESEGEVKEKSDPSVGIKEEMMLDPENLSELDKDDKENKKRELDVKQLEEPASEESIGDMIPKKKRVRLSRLGQRPSSSMPHDGSPSKAPNTLIHALPPGLADEPPKEILEEFREWFPKDGEKKLILWLWDEYIDVAFYYLRNKIRIMLVVRVQSGASWFDVNTVLMPIHFEGLKHWVLVKLDLTNWTIEVYDSLEHEGSHNSKVREGMEGLSKFIPLVAEKNSLFEFKRRDPPGNYPIPVTIMKDIPKQANGL</sequence>
<evidence type="ECO:0000256" key="1">
    <source>
        <dbReference type="ARBA" id="ARBA00005234"/>
    </source>
</evidence>
<keyword evidence="2" id="KW-0645">Protease</keyword>
<feature type="compositionally biased region" description="Basic and acidic residues" evidence="4">
    <location>
        <begin position="131"/>
        <end position="150"/>
    </location>
</feature>
<evidence type="ECO:0000259" key="5">
    <source>
        <dbReference type="Pfam" id="PF02902"/>
    </source>
</evidence>